<dbReference type="FunFam" id="3.30.470.20:FF:000015">
    <property type="entry name" value="Phosphoribosylaminoimidazole-succinocarboxamide synthase"/>
    <property type="match status" value="1"/>
</dbReference>
<dbReference type="InterPro" id="IPR001636">
    <property type="entry name" value="SAICAR_synth"/>
</dbReference>
<dbReference type="Pfam" id="PF01259">
    <property type="entry name" value="SAICAR_synt"/>
    <property type="match status" value="1"/>
</dbReference>
<name>A1AV69_RUTMC</name>
<keyword evidence="4 8" id="KW-0547">Nucleotide-binding</keyword>
<dbReference type="NCBIfam" id="NF010568">
    <property type="entry name" value="PRK13961.1"/>
    <property type="match status" value="1"/>
</dbReference>
<dbReference type="PROSITE" id="PS01058">
    <property type="entry name" value="SAICAR_SYNTHETASE_2"/>
    <property type="match status" value="1"/>
</dbReference>
<dbReference type="GO" id="GO:0005524">
    <property type="term" value="F:ATP binding"/>
    <property type="evidence" value="ECO:0007669"/>
    <property type="project" value="UniProtKB-KW"/>
</dbReference>
<dbReference type="Gene3D" id="3.30.200.20">
    <property type="entry name" value="Phosphorylase Kinase, domain 1"/>
    <property type="match status" value="1"/>
</dbReference>
<dbReference type="eggNOG" id="COG0152">
    <property type="taxonomic scope" value="Bacteria"/>
</dbReference>
<evidence type="ECO:0000256" key="5">
    <source>
        <dbReference type="ARBA" id="ARBA00022755"/>
    </source>
</evidence>
<dbReference type="KEGG" id="rma:Rmag_0023"/>
<evidence type="ECO:0000256" key="4">
    <source>
        <dbReference type="ARBA" id="ARBA00022741"/>
    </source>
</evidence>
<dbReference type="EC" id="6.3.2.6" evidence="8"/>
<comment type="pathway">
    <text evidence="1 8">Purine metabolism; IMP biosynthesis via de novo pathway; 5-amino-1-(5-phospho-D-ribosyl)imidazole-4-carboxamide from 5-amino-1-(5-phospho-D-ribosyl)imidazole-4-carboxylate: step 1/2.</text>
</comment>
<keyword evidence="6 8" id="KW-0067">ATP-binding</keyword>
<evidence type="ECO:0000256" key="1">
    <source>
        <dbReference type="ARBA" id="ARBA00004672"/>
    </source>
</evidence>
<dbReference type="GO" id="GO:0005737">
    <property type="term" value="C:cytoplasm"/>
    <property type="evidence" value="ECO:0007669"/>
    <property type="project" value="TreeGrafter"/>
</dbReference>
<keyword evidence="3 8" id="KW-0436">Ligase</keyword>
<evidence type="ECO:0000256" key="2">
    <source>
        <dbReference type="ARBA" id="ARBA00010190"/>
    </source>
</evidence>
<reference evidence="10 11" key="1">
    <citation type="journal article" date="2007" name="Science">
        <title>The Calyptogena magnifica chemoautotrophic symbiont genome.</title>
        <authorList>
            <person name="Newton I.L.G."/>
            <person name="Woyke T."/>
            <person name="Auchtung T.A."/>
            <person name="Dilly G.F."/>
            <person name="Dutton R.J."/>
            <person name="Fisher M.C."/>
            <person name="Fontanez K.M."/>
            <person name="Lau E."/>
            <person name="Stewart F.J."/>
            <person name="Richardson P.M."/>
            <person name="Barry K.W."/>
            <person name="Saunders E."/>
            <person name="Detter J.C."/>
            <person name="Wu D."/>
            <person name="Eisen J.A."/>
            <person name="Cavanaugh C.M."/>
        </authorList>
    </citation>
    <scope>NUCLEOTIDE SEQUENCE [LARGE SCALE GENOMIC DNA]</scope>
    <source>
        <strain evidence="10 11">Cm</strain>
    </source>
</reference>
<feature type="domain" description="SAICAR synthetase/ADE2 N-terminal" evidence="9">
    <location>
        <begin position="14"/>
        <end position="264"/>
    </location>
</feature>
<dbReference type="OrthoDB" id="9801549at2"/>
<dbReference type="NCBIfam" id="TIGR00081">
    <property type="entry name" value="purC"/>
    <property type="match status" value="1"/>
</dbReference>
<dbReference type="STRING" id="413404.Rmag_0023"/>
<dbReference type="InterPro" id="IPR028923">
    <property type="entry name" value="SAICAR_synt/ADE2_N"/>
</dbReference>
<dbReference type="PANTHER" id="PTHR43700">
    <property type="entry name" value="PHOSPHORIBOSYLAMINOIMIDAZOLE-SUCCINOCARBOXAMIDE SYNTHASE"/>
    <property type="match status" value="1"/>
</dbReference>
<dbReference type="CDD" id="cd01414">
    <property type="entry name" value="SAICAR_synt_Sc"/>
    <property type="match status" value="1"/>
</dbReference>
<dbReference type="HOGENOM" id="CLU_045637_0_0_6"/>
<accession>A1AV69</accession>
<proteinExistence type="inferred from homology"/>
<comment type="similarity">
    <text evidence="2 8">Belongs to the SAICAR synthetase family.</text>
</comment>
<comment type="catalytic activity">
    <reaction evidence="7 8">
        <text>5-amino-1-(5-phospho-D-ribosyl)imidazole-4-carboxylate + L-aspartate + ATP = (2S)-2-[5-amino-1-(5-phospho-beta-D-ribosyl)imidazole-4-carboxamido]succinate + ADP + phosphate + 2 H(+)</text>
        <dbReference type="Rhea" id="RHEA:22628"/>
        <dbReference type="ChEBI" id="CHEBI:15378"/>
        <dbReference type="ChEBI" id="CHEBI:29991"/>
        <dbReference type="ChEBI" id="CHEBI:30616"/>
        <dbReference type="ChEBI" id="CHEBI:43474"/>
        <dbReference type="ChEBI" id="CHEBI:58443"/>
        <dbReference type="ChEBI" id="CHEBI:77657"/>
        <dbReference type="ChEBI" id="CHEBI:456216"/>
        <dbReference type="EC" id="6.3.2.6"/>
    </reaction>
</comment>
<evidence type="ECO:0000256" key="3">
    <source>
        <dbReference type="ARBA" id="ARBA00022598"/>
    </source>
</evidence>
<dbReference type="RefSeq" id="WP_011737452.1">
    <property type="nucleotide sequence ID" value="NC_008610.1"/>
</dbReference>
<dbReference type="Proteomes" id="UP000002587">
    <property type="component" value="Chromosome"/>
</dbReference>
<dbReference type="PANTHER" id="PTHR43700:SF1">
    <property type="entry name" value="PHOSPHORIBOSYLAMINOIMIDAZOLE-SUCCINOCARBOXAMIDE SYNTHASE"/>
    <property type="match status" value="1"/>
</dbReference>
<dbReference type="EMBL" id="CP000488">
    <property type="protein sequence ID" value="ABL01826.1"/>
    <property type="molecule type" value="Genomic_DNA"/>
</dbReference>
<keyword evidence="5 8" id="KW-0658">Purine biosynthesis</keyword>
<evidence type="ECO:0000256" key="8">
    <source>
        <dbReference type="HAMAP-Rule" id="MF_00137"/>
    </source>
</evidence>
<dbReference type="HAMAP" id="MF_00137">
    <property type="entry name" value="SAICAR_synth"/>
    <property type="match status" value="1"/>
</dbReference>
<keyword evidence="11" id="KW-1185">Reference proteome</keyword>
<dbReference type="Gene3D" id="3.30.470.20">
    <property type="entry name" value="ATP-grasp fold, B domain"/>
    <property type="match status" value="1"/>
</dbReference>
<dbReference type="SUPFAM" id="SSF56104">
    <property type="entry name" value="SAICAR synthase-like"/>
    <property type="match status" value="1"/>
</dbReference>
<evidence type="ECO:0000259" key="9">
    <source>
        <dbReference type="Pfam" id="PF01259"/>
    </source>
</evidence>
<evidence type="ECO:0000256" key="6">
    <source>
        <dbReference type="ARBA" id="ARBA00022840"/>
    </source>
</evidence>
<dbReference type="UniPathway" id="UPA00074">
    <property type="reaction ID" value="UER00131"/>
</dbReference>
<evidence type="ECO:0000313" key="11">
    <source>
        <dbReference type="Proteomes" id="UP000002587"/>
    </source>
</evidence>
<sequence length="292" mass="33292">MGTLFNTNLSLPLIQKGKVRDIYDIDDKRMLIVTTDRLSAFDVIFDDPITNKGIILTEIANFWFEKTRHIIPNHLTLEPLDSILNTKEATLIKGRGIIVKKLNPLAIEAIVRGYIIGSSWKDYQQTGKVCGIKLPTNLQLAEKLPKAFYTPSTKANLGEHDANIDFDKTVKILGQGLAEQVKQVSLKIYQFATNYALERDIIIADTKFEFGLDEHNQLTLMDEVLTPDSSRFWSKIDYQVGTSQKSFDKQIVRDYLETLDWNKSPPASTLPQSIIQQIANKYKEVQQRLMQD</sequence>
<gene>
    <name evidence="8" type="primary">purC</name>
    <name evidence="10" type="ordered locus">Rmag_0023</name>
</gene>
<organism evidence="10 11">
    <name type="scientific">Ruthia magnifica subsp. Calyptogena magnifica</name>
    <dbReference type="NCBI Taxonomy" id="413404"/>
    <lineage>
        <taxon>Bacteria</taxon>
        <taxon>Pseudomonadati</taxon>
        <taxon>Pseudomonadota</taxon>
        <taxon>Gammaproteobacteria</taxon>
        <taxon>Candidatus Pseudothioglobaceae</taxon>
        <taxon>Candidatus Ruthturnera</taxon>
    </lineage>
</organism>
<dbReference type="InterPro" id="IPR018236">
    <property type="entry name" value="SAICAR_synthetase_CS"/>
</dbReference>
<protein>
    <recommendedName>
        <fullName evidence="8">Phosphoribosylaminoimidazole-succinocarboxamide synthase</fullName>
        <ecNumber evidence="8">6.3.2.6</ecNumber>
    </recommendedName>
    <alternativeName>
        <fullName evidence="8">SAICAR synthetase</fullName>
    </alternativeName>
</protein>
<evidence type="ECO:0000256" key="7">
    <source>
        <dbReference type="ARBA" id="ARBA00048475"/>
    </source>
</evidence>
<dbReference type="GO" id="GO:0004639">
    <property type="term" value="F:phosphoribosylaminoimidazolesuccinocarboxamide synthase activity"/>
    <property type="evidence" value="ECO:0007669"/>
    <property type="project" value="UniProtKB-UniRule"/>
</dbReference>
<dbReference type="GO" id="GO:0006189">
    <property type="term" value="P:'de novo' IMP biosynthetic process"/>
    <property type="evidence" value="ECO:0007669"/>
    <property type="project" value="UniProtKB-UniRule"/>
</dbReference>
<dbReference type="AlphaFoldDB" id="A1AV69"/>
<evidence type="ECO:0000313" key="10">
    <source>
        <dbReference type="EMBL" id="ABL01826.1"/>
    </source>
</evidence>